<dbReference type="GO" id="GO:0051536">
    <property type="term" value="F:iron-sulfur cluster binding"/>
    <property type="evidence" value="ECO:0007669"/>
    <property type="project" value="InterPro"/>
</dbReference>
<dbReference type="InterPro" id="IPR036010">
    <property type="entry name" value="2Fe-2S_ferredoxin-like_sf"/>
</dbReference>
<protein>
    <submittedName>
        <fullName evidence="2">2Fe-2S iron-sulfur cluster protein</fullName>
    </submittedName>
</protein>
<dbReference type="SUPFAM" id="SSF54292">
    <property type="entry name" value="2Fe-2S ferredoxin-like"/>
    <property type="match status" value="1"/>
</dbReference>
<dbReference type="EMBL" id="QBKP01000013">
    <property type="protein sequence ID" value="PTX47318.1"/>
    <property type="molecule type" value="Genomic_DNA"/>
</dbReference>
<accession>A0A2T6AU21</accession>
<comment type="caution">
    <text evidence="2">The sequence shown here is derived from an EMBL/GenBank/DDBJ whole genome shotgun (WGS) entry which is preliminary data.</text>
</comment>
<proteinExistence type="predicted"/>
<name>A0A2T6AU21_9RHOB</name>
<dbReference type="RefSeq" id="WP_108129937.1">
    <property type="nucleotide sequence ID" value="NZ_QBKP01000013.1"/>
</dbReference>
<dbReference type="OrthoDB" id="573392at2"/>
<reference evidence="2 3" key="1">
    <citation type="submission" date="2018-04" db="EMBL/GenBank/DDBJ databases">
        <title>Genomic Encyclopedia of Archaeal and Bacterial Type Strains, Phase II (KMG-II): from individual species to whole genera.</title>
        <authorList>
            <person name="Goeker M."/>
        </authorList>
    </citation>
    <scope>NUCLEOTIDE SEQUENCE [LARGE SCALE GENOMIC DNA]</scope>
    <source>
        <strain evidence="2 3">DSM 21823</strain>
    </source>
</reference>
<dbReference type="AlphaFoldDB" id="A0A2T6AU21"/>
<evidence type="ECO:0000313" key="3">
    <source>
        <dbReference type="Proteomes" id="UP000244224"/>
    </source>
</evidence>
<keyword evidence="3" id="KW-1185">Reference proteome</keyword>
<sequence>MNAASRFRDAPGAAPRSLRLMLDGVPVLARPGESVAAALLAHSGGATRQTPVTGAGRAPYCMMGVCFDCLVTIDGHPNVQACMVSAREGMVIQRQIGARRLGDQP</sequence>
<dbReference type="InterPro" id="IPR042204">
    <property type="entry name" value="2Fe-2S-bd_N"/>
</dbReference>
<dbReference type="Proteomes" id="UP000244224">
    <property type="component" value="Unassembled WGS sequence"/>
</dbReference>
<evidence type="ECO:0000313" key="2">
    <source>
        <dbReference type="EMBL" id="PTX47318.1"/>
    </source>
</evidence>
<dbReference type="Pfam" id="PF13510">
    <property type="entry name" value="Fer2_4"/>
    <property type="match status" value="1"/>
</dbReference>
<dbReference type="Gene3D" id="3.10.20.440">
    <property type="entry name" value="2Fe-2S iron-sulphur cluster binding domain, sarcosine oxidase, alpha subunit, N-terminal domain"/>
    <property type="match status" value="1"/>
</dbReference>
<evidence type="ECO:0000256" key="1">
    <source>
        <dbReference type="ARBA" id="ARBA00023002"/>
    </source>
</evidence>
<keyword evidence="1" id="KW-0560">Oxidoreductase</keyword>
<organism evidence="2 3">
    <name type="scientific">Gemmobacter caeni</name>
    <dbReference type="NCBI Taxonomy" id="589035"/>
    <lineage>
        <taxon>Bacteria</taxon>
        <taxon>Pseudomonadati</taxon>
        <taxon>Pseudomonadota</taxon>
        <taxon>Alphaproteobacteria</taxon>
        <taxon>Rhodobacterales</taxon>
        <taxon>Paracoccaceae</taxon>
        <taxon>Gemmobacter</taxon>
    </lineage>
</organism>
<gene>
    <name evidence="2" type="ORF">C8N34_11374</name>
</gene>
<dbReference type="GO" id="GO:0016491">
    <property type="term" value="F:oxidoreductase activity"/>
    <property type="evidence" value="ECO:0007669"/>
    <property type="project" value="UniProtKB-KW"/>
</dbReference>